<dbReference type="EnsemblBacteria" id="CAK11965">
    <property type="protein sequence ID" value="CAK11965"/>
    <property type="gene ID" value="pRL120253"/>
</dbReference>
<dbReference type="Proteomes" id="UP000006575">
    <property type="component" value="Plasmid pRL12"/>
</dbReference>
<sequence length="428" mass="45469">MSSRIMKDGNMHKLILPLLASAALAIAVPALGQDAKPLAGQSITVLMPSPQGPNIASDFEAETGIHVDLQTLSWDDIRPKLVTALVAGTAPADVTEFDWSWTGQFSAAGWYMPLNDVIDADTVKDIGVAKIFTVDGKLLGIPYTNDFRVMLVNKKHFTDAGITEMPKTLDALVAAAKKIKEKGIVEYPIGLPVSATEGASTSWYLLTKAFGGELFDKDFNPLFTSPDSAGYKALAFELMLLKEGLVDPASTGLKDSQINESMFAQGITSIMISGEPGRLGQMNDPKQSKVAGQVEAILVPTASGETRSFGLPEALAIPNVSPNKEAAIAFVKWFTSKDFQKKNAVNGFLPTRTSALSELNESGKLNSGDALVAQSKTVEPLFPQGTPPWYPQFSSGVNTAINSAAKGQMSVDQAMEAIAAAAKQAMAQ</sequence>
<dbReference type="InterPro" id="IPR050490">
    <property type="entry name" value="Bact_solute-bd_prot1"/>
</dbReference>
<feature type="chain" id="PRO_5004193740" evidence="4">
    <location>
        <begin position="33"/>
        <end position="428"/>
    </location>
</feature>
<dbReference type="HOGENOM" id="CLU_031285_9_1_5"/>
<evidence type="ECO:0000256" key="2">
    <source>
        <dbReference type="ARBA" id="ARBA00008520"/>
    </source>
</evidence>
<dbReference type="SUPFAM" id="SSF53850">
    <property type="entry name" value="Periplasmic binding protein-like II"/>
    <property type="match status" value="1"/>
</dbReference>
<dbReference type="Gene3D" id="3.40.190.10">
    <property type="entry name" value="Periplasmic binding protein-like II"/>
    <property type="match status" value="2"/>
</dbReference>
<evidence type="ECO:0000256" key="3">
    <source>
        <dbReference type="ARBA" id="ARBA00022764"/>
    </source>
</evidence>
<name>Q1M4K6_RHIJ3</name>
<protein>
    <submittedName>
        <fullName evidence="5">Substrate binding component of ABC transporter</fullName>
    </submittedName>
</protein>
<dbReference type="AlphaFoldDB" id="Q1M4K6"/>
<dbReference type="PANTHER" id="PTHR43649">
    <property type="entry name" value="ARABINOSE-BINDING PROTEIN-RELATED"/>
    <property type="match status" value="1"/>
</dbReference>
<keyword evidence="6" id="KW-1185">Reference proteome</keyword>
<keyword evidence="3" id="KW-0574">Periplasm</keyword>
<gene>
    <name evidence="5" type="ordered locus">pRL120253</name>
</gene>
<dbReference type="PANTHER" id="PTHR43649:SF12">
    <property type="entry name" value="DIACETYLCHITOBIOSE BINDING PROTEIN DASA"/>
    <property type="match status" value="1"/>
</dbReference>
<dbReference type="Pfam" id="PF01547">
    <property type="entry name" value="SBP_bac_1"/>
    <property type="match status" value="1"/>
</dbReference>
<reference evidence="5 6" key="1">
    <citation type="journal article" date="2006" name="Genome Biol.">
        <title>The genome of Rhizobium leguminosarum has recognizable core and accessory components.</title>
        <authorList>
            <person name="Young J.W."/>
            <person name="Crossman L.C."/>
            <person name="Johnston A.W.B."/>
            <person name="Thomson N.R."/>
            <person name="Ghazoui Z.F."/>
            <person name="Hull K.H."/>
            <person name="Wexler M."/>
            <person name="Curson A.R.J."/>
            <person name="Todd J.D."/>
            <person name="Poole P.S."/>
            <person name="Mauchline T.H."/>
            <person name="East A.K."/>
            <person name="Quail M.A."/>
            <person name="Churcher C."/>
            <person name="Arrowsmith C."/>
            <person name="Cherevach A."/>
            <person name="Chillingworth T."/>
            <person name="Clarke K."/>
            <person name="Cronin A."/>
            <person name="Davis P."/>
            <person name="Fraser A."/>
            <person name="Hance Z."/>
            <person name="Hauser H."/>
            <person name="Jagels K."/>
            <person name="Moule S."/>
            <person name="Mungall K."/>
            <person name="Norbertczak H."/>
            <person name="Rabbinowitsch E."/>
            <person name="Sanders M."/>
            <person name="Simmonds M."/>
            <person name="Whitehead S."/>
            <person name="Parkhill J."/>
        </authorList>
    </citation>
    <scope>NUCLEOTIDE SEQUENCE [LARGE SCALE GENOMIC DNA]</scope>
    <source>
        <strain evidence="6">DSM 114642 / LMG 32736 / 3841</strain>
    </source>
</reference>
<dbReference type="EMBL" id="AM236086">
    <property type="protein sequence ID" value="CAK11965.1"/>
    <property type="molecule type" value="Genomic_DNA"/>
</dbReference>
<evidence type="ECO:0000313" key="6">
    <source>
        <dbReference type="Proteomes" id="UP000006575"/>
    </source>
</evidence>
<dbReference type="InterPro" id="IPR006059">
    <property type="entry name" value="SBP"/>
</dbReference>
<dbReference type="eggNOG" id="COG1653">
    <property type="taxonomic scope" value="Bacteria"/>
</dbReference>
<evidence type="ECO:0000256" key="1">
    <source>
        <dbReference type="ARBA" id="ARBA00004418"/>
    </source>
</evidence>
<keyword evidence="4" id="KW-0732">Signal</keyword>
<evidence type="ECO:0000256" key="4">
    <source>
        <dbReference type="SAM" id="SignalP"/>
    </source>
</evidence>
<comment type="similarity">
    <text evidence="2">Belongs to the bacterial solute-binding protein 1 family.</text>
</comment>
<organism evidence="5 6">
    <name type="scientific">Rhizobium johnstonii (strain DSM 114642 / LMG 32736 / 3841)</name>
    <name type="common">Rhizobium leguminosarum bv. viciae</name>
    <dbReference type="NCBI Taxonomy" id="216596"/>
    <lineage>
        <taxon>Bacteria</taxon>
        <taxon>Pseudomonadati</taxon>
        <taxon>Pseudomonadota</taxon>
        <taxon>Alphaproteobacteria</taxon>
        <taxon>Hyphomicrobiales</taxon>
        <taxon>Rhizobiaceae</taxon>
        <taxon>Rhizobium/Agrobacterium group</taxon>
        <taxon>Rhizobium</taxon>
        <taxon>Rhizobium johnstonii</taxon>
    </lineage>
</organism>
<evidence type="ECO:0000313" key="5">
    <source>
        <dbReference type="EMBL" id="CAK11965.1"/>
    </source>
</evidence>
<feature type="signal peptide" evidence="4">
    <location>
        <begin position="1"/>
        <end position="32"/>
    </location>
</feature>
<dbReference type="KEGG" id="rle:pRL120253"/>
<dbReference type="GO" id="GO:0042597">
    <property type="term" value="C:periplasmic space"/>
    <property type="evidence" value="ECO:0007669"/>
    <property type="project" value="UniProtKB-SubCell"/>
</dbReference>
<dbReference type="CDD" id="cd13585">
    <property type="entry name" value="PBP2_TMBP_like"/>
    <property type="match status" value="1"/>
</dbReference>
<proteinExistence type="inferred from homology"/>
<accession>Q1M4K6</accession>
<geneLocation type="plasmid" evidence="6">
    <name>pRL12</name>
</geneLocation>
<comment type="subcellular location">
    <subcellularLocation>
        <location evidence="1">Periplasm</location>
    </subcellularLocation>
</comment>